<evidence type="ECO:0000313" key="2">
    <source>
        <dbReference type="Proteomes" id="UP000003803"/>
    </source>
</evidence>
<reference evidence="1" key="2">
    <citation type="submission" date="2013-09" db="EMBL/GenBank/DDBJ databases">
        <title>Draft genome sequence of Anaerotruncus colihominis(DSM 17241).</title>
        <authorList>
            <person name="Sudarsanam P."/>
            <person name="Ley R."/>
            <person name="Guruge J."/>
            <person name="Turnbaugh P.J."/>
            <person name="Mahowald M."/>
            <person name="Liep D."/>
            <person name="Gordon J."/>
        </authorList>
    </citation>
    <scope>NUCLEOTIDE SEQUENCE</scope>
    <source>
        <strain evidence="1">DSM 17241</strain>
    </source>
</reference>
<dbReference type="RefSeq" id="WP_006875764.1">
    <property type="nucleotide sequence ID" value="NZ_DS544185.1"/>
</dbReference>
<comment type="caution">
    <text evidence="1">The sequence shown here is derived from an EMBL/GenBank/DDBJ whole genome shotgun (WGS) entry which is preliminary data.</text>
</comment>
<sequence>MKRLKVTMMCMAVYNSYIDVPDNLTFEEAIDYANGHTGDIPLGKLDYVRDVGTLTKFNCAFDS</sequence>
<protein>
    <submittedName>
        <fullName evidence="1">Uncharacterized protein</fullName>
    </submittedName>
</protein>
<organism evidence="1 2">
    <name type="scientific">Anaerotruncus colihominis DSM 17241</name>
    <dbReference type="NCBI Taxonomy" id="445972"/>
    <lineage>
        <taxon>Bacteria</taxon>
        <taxon>Bacillati</taxon>
        <taxon>Bacillota</taxon>
        <taxon>Clostridia</taxon>
        <taxon>Eubacteriales</taxon>
        <taxon>Oscillospiraceae</taxon>
        <taxon>Anaerotruncus</taxon>
    </lineage>
</organism>
<gene>
    <name evidence="1" type="ORF">ANACOL_02864</name>
</gene>
<dbReference type="EMBL" id="ABGD02000024">
    <property type="protein sequence ID" value="EDS10264.1"/>
    <property type="molecule type" value="Genomic_DNA"/>
</dbReference>
<proteinExistence type="predicted"/>
<dbReference type="HOGENOM" id="CLU_2875825_0_0_9"/>
<keyword evidence="2" id="KW-1185">Reference proteome</keyword>
<dbReference type="Proteomes" id="UP000003803">
    <property type="component" value="Unassembled WGS sequence"/>
</dbReference>
<name>B0PE75_9FIRM</name>
<dbReference type="AlphaFoldDB" id="B0PE75"/>
<evidence type="ECO:0000313" key="1">
    <source>
        <dbReference type="EMBL" id="EDS10264.1"/>
    </source>
</evidence>
<reference evidence="1" key="1">
    <citation type="submission" date="2007-11" db="EMBL/GenBank/DDBJ databases">
        <authorList>
            <person name="Fulton L."/>
            <person name="Clifton S."/>
            <person name="Fulton B."/>
            <person name="Xu J."/>
            <person name="Minx P."/>
            <person name="Pepin K.H."/>
            <person name="Johnson M."/>
            <person name="Thiruvilangam P."/>
            <person name="Bhonagiri V."/>
            <person name="Nash W.E."/>
            <person name="Mardis E.R."/>
            <person name="Wilson R.K."/>
        </authorList>
    </citation>
    <scope>NUCLEOTIDE SEQUENCE [LARGE SCALE GENOMIC DNA]</scope>
    <source>
        <strain evidence="1">DSM 17241</strain>
    </source>
</reference>
<accession>B0PE75</accession>